<gene>
    <name evidence="4" type="ORF">EKD16_19270</name>
</gene>
<dbReference type="GO" id="GO:0004674">
    <property type="term" value="F:protein serine/threonine kinase activity"/>
    <property type="evidence" value="ECO:0007669"/>
    <property type="project" value="UniProtKB-KW"/>
</dbReference>
<evidence type="ECO:0000256" key="1">
    <source>
        <dbReference type="ARBA" id="ARBA00022527"/>
    </source>
</evidence>
<evidence type="ECO:0000313" key="5">
    <source>
        <dbReference type="Proteomes" id="UP000292235"/>
    </source>
</evidence>
<proteinExistence type="predicted"/>
<dbReference type="SUPFAM" id="SSF55874">
    <property type="entry name" value="ATPase domain of HSP90 chaperone/DNA topoisomerase II/histidine kinase"/>
    <property type="match status" value="1"/>
</dbReference>
<evidence type="ECO:0000256" key="2">
    <source>
        <dbReference type="SAM" id="MobiDB-lite"/>
    </source>
</evidence>
<dbReference type="PANTHER" id="PTHR35526">
    <property type="entry name" value="ANTI-SIGMA-F FACTOR RSBW-RELATED"/>
    <property type="match status" value="1"/>
</dbReference>
<feature type="compositionally biased region" description="Basic and acidic residues" evidence="2">
    <location>
        <begin position="155"/>
        <end position="164"/>
    </location>
</feature>
<evidence type="ECO:0000259" key="3">
    <source>
        <dbReference type="Pfam" id="PF13581"/>
    </source>
</evidence>
<feature type="domain" description="Histidine kinase/HSP90-like ATPase" evidence="3">
    <location>
        <begin position="74"/>
        <end position="175"/>
    </location>
</feature>
<feature type="region of interest" description="Disordered" evidence="2">
    <location>
        <begin position="1"/>
        <end position="62"/>
    </location>
</feature>
<evidence type="ECO:0000313" key="4">
    <source>
        <dbReference type="EMBL" id="QBI55617.1"/>
    </source>
</evidence>
<name>A0A4P6Q980_9ACTN</name>
<feature type="region of interest" description="Disordered" evidence="2">
    <location>
        <begin position="143"/>
        <end position="164"/>
    </location>
</feature>
<dbReference type="EMBL" id="CP036455">
    <property type="protein sequence ID" value="QBI55617.1"/>
    <property type="molecule type" value="Genomic_DNA"/>
</dbReference>
<dbReference type="Proteomes" id="UP000292235">
    <property type="component" value="Chromosome"/>
</dbReference>
<keyword evidence="1" id="KW-0418">Kinase</keyword>
<dbReference type="Gene3D" id="3.30.565.10">
    <property type="entry name" value="Histidine kinase-like ATPase, C-terminal domain"/>
    <property type="match status" value="1"/>
</dbReference>
<dbReference type="PANTHER" id="PTHR35526:SF3">
    <property type="entry name" value="ANTI-SIGMA-F FACTOR RSBW"/>
    <property type="match status" value="1"/>
</dbReference>
<dbReference type="InterPro" id="IPR050267">
    <property type="entry name" value="Anti-sigma-factor_SerPK"/>
</dbReference>
<feature type="compositionally biased region" description="Pro residues" evidence="2">
    <location>
        <begin position="31"/>
        <end position="40"/>
    </location>
</feature>
<reference evidence="4 5" key="1">
    <citation type="submission" date="2019-02" db="EMBL/GenBank/DDBJ databases">
        <authorList>
            <person name="Khodamoradi S."/>
            <person name="Hahnke R.L."/>
            <person name="Kaempfer P."/>
            <person name="Schumann P."/>
            <person name="Rohde M."/>
            <person name="Steinert M."/>
            <person name="Luzhetskyy A."/>
            <person name="Wink J."/>
            <person name="Ruckert C."/>
        </authorList>
    </citation>
    <scope>NUCLEOTIDE SEQUENCE [LARGE SCALE GENOMIC DNA]</scope>
    <source>
        <strain evidence="4 5">M2</strain>
    </source>
</reference>
<dbReference type="KEGG" id="strr:EKD16_19270"/>
<dbReference type="RefSeq" id="WP_131099655.1">
    <property type="nucleotide sequence ID" value="NZ_CP036455.1"/>
</dbReference>
<sequence length="199" mass="21634">MSDSQRLREHAAADDLARDVRPGFRAQPGSYEPPEPPEPPEASEASEPPEAAALEASEDTGAATDHTVWSCVGNLTAVRSIRARVREFLQRADPPPNVLDDAELASSELATNALLHSRSGQTGGVMTLFIRSGRDRVRVAVADQGERSHAAASDDPERADNDDYGRGKLIIESCTTRSGEYWTHTTHVAWFEIDVEGTR</sequence>
<organism evidence="4 5">
    <name type="scientific">Streptomonospora litoralis</name>
    <dbReference type="NCBI Taxonomy" id="2498135"/>
    <lineage>
        <taxon>Bacteria</taxon>
        <taxon>Bacillati</taxon>
        <taxon>Actinomycetota</taxon>
        <taxon>Actinomycetes</taxon>
        <taxon>Streptosporangiales</taxon>
        <taxon>Nocardiopsidaceae</taxon>
        <taxon>Streptomonospora</taxon>
    </lineage>
</organism>
<accession>A0A4P6Q980</accession>
<dbReference type="CDD" id="cd16936">
    <property type="entry name" value="HATPase_RsbW-like"/>
    <property type="match status" value="1"/>
</dbReference>
<feature type="compositionally biased region" description="Low complexity" evidence="2">
    <location>
        <begin position="42"/>
        <end position="55"/>
    </location>
</feature>
<protein>
    <recommendedName>
        <fullName evidence="3">Histidine kinase/HSP90-like ATPase domain-containing protein</fullName>
    </recommendedName>
</protein>
<dbReference type="InterPro" id="IPR036890">
    <property type="entry name" value="HATPase_C_sf"/>
</dbReference>
<keyword evidence="5" id="KW-1185">Reference proteome</keyword>
<dbReference type="OrthoDB" id="3871793at2"/>
<keyword evidence="1" id="KW-0808">Transferase</keyword>
<dbReference type="Pfam" id="PF13581">
    <property type="entry name" value="HATPase_c_2"/>
    <property type="match status" value="1"/>
</dbReference>
<keyword evidence="1" id="KW-0723">Serine/threonine-protein kinase</keyword>
<feature type="compositionally biased region" description="Basic and acidic residues" evidence="2">
    <location>
        <begin position="1"/>
        <end position="22"/>
    </location>
</feature>
<dbReference type="AlphaFoldDB" id="A0A4P6Q980"/>
<dbReference type="InterPro" id="IPR003594">
    <property type="entry name" value="HATPase_dom"/>
</dbReference>